<accession>A0A084AHS7</accession>
<gene>
    <name evidence="2" type="ORF">S7711_03854</name>
</gene>
<dbReference type="Pfam" id="PF13843">
    <property type="entry name" value="DDE_Tnp_1_7"/>
    <property type="match status" value="1"/>
</dbReference>
<dbReference type="Proteomes" id="UP000028045">
    <property type="component" value="Unassembled WGS sequence"/>
</dbReference>
<protein>
    <recommendedName>
        <fullName evidence="1">PiggyBac transposable element-derived protein domain-containing protein</fullName>
    </recommendedName>
</protein>
<organism evidence="2 3">
    <name type="scientific">Stachybotrys chartarum (strain CBS 109288 / IBT 7711)</name>
    <name type="common">Toxic black mold</name>
    <name type="synonym">Stilbospora chartarum</name>
    <dbReference type="NCBI Taxonomy" id="1280523"/>
    <lineage>
        <taxon>Eukaryota</taxon>
        <taxon>Fungi</taxon>
        <taxon>Dikarya</taxon>
        <taxon>Ascomycota</taxon>
        <taxon>Pezizomycotina</taxon>
        <taxon>Sordariomycetes</taxon>
        <taxon>Hypocreomycetidae</taxon>
        <taxon>Hypocreales</taxon>
        <taxon>Stachybotryaceae</taxon>
        <taxon>Stachybotrys</taxon>
    </lineage>
</organism>
<dbReference type="PANTHER" id="PTHR46599">
    <property type="entry name" value="PIGGYBAC TRANSPOSABLE ELEMENT-DERIVED PROTEIN 4"/>
    <property type="match status" value="1"/>
</dbReference>
<dbReference type="AlphaFoldDB" id="A0A084AHS7"/>
<reference evidence="2 3" key="1">
    <citation type="journal article" date="2014" name="BMC Genomics">
        <title>Comparative genome sequencing reveals chemotype-specific gene clusters in the toxigenic black mold Stachybotrys.</title>
        <authorList>
            <person name="Semeiks J."/>
            <person name="Borek D."/>
            <person name="Otwinowski Z."/>
            <person name="Grishin N.V."/>
        </authorList>
    </citation>
    <scope>NUCLEOTIDE SEQUENCE [LARGE SCALE GENOMIC DNA]</scope>
    <source>
        <strain evidence="3">CBS 109288 / IBT 7711</strain>
    </source>
</reference>
<name>A0A084AHS7_STACB</name>
<proteinExistence type="predicted"/>
<sequence>MPSIPRVAVDAGDGVFNGTDTQIEALFENEGRQRGPPDEGTPVKKIRPVTHIGQKFEPLIVQHRPFRVHDLPKSPLKLFQKFLPESLVDNWVAYTNDNPGPGPLPRPRGSREERWKPIRASELWIWLAILLYMQINRRQRFEDYWKASGLSNERPDHSIVKYMTHLRFFLLKRRFRLHDPDSITAGVPHPFSKVAEWSDIQQAAATRFWEPGTNVAVDEGIVPFQGRSRITVDMQDKPDGKGIKVWQLSQCGYLLRWIWHIPGEKFGPVGVEFRCSGGSHPNPTETKHLCATQAVVSALIESLHLDTGNVYVDNLFTGADLFTILRHQGIGATGTVRPNASIYKEIVQLKALDKKGKCDWTWGQHREWPTPNNKVNQIAWKDSALVLFLSTVYMGNEISFRRRRRPTSSSAWMGPIKDHFGENAIMDCELLSVAADYNDLMNAIDISNQYRAQTTTDHRERRGAAKALAWSFHLSVAVANSFLLQKNGNPSWKKVRTQLEWVEVLVNAIFDHYYETGTSRQKYRAGDEKTPFRDHIRVYKGNSACRACNGDQMGFQSRSQAIQRRKVKEQQRNALVGVSDDALNIRATGRPRGRSRKRRRTQTRWRCQTCDVALCNSDKCWYFWHREDLP</sequence>
<dbReference type="PANTHER" id="PTHR46599:SF3">
    <property type="entry name" value="PIGGYBAC TRANSPOSABLE ELEMENT-DERIVED PROTEIN 4"/>
    <property type="match status" value="1"/>
</dbReference>
<dbReference type="HOGENOM" id="CLU_022617_0_0_1"/>
<evidence type="ECO:0000259" key="1">
    <source>
        <dbReference type="Pfam" id="PF13843"/>
    </source>
</evidence>
<dbReference type="EMBL" id="KL648721">
    <property type="protein sequence ID" value="KEY64856.1"/>
    <property type="molecule type" value="Genomic_DNA"/>
</dbReference>
<dbReference type="InterPro" id="IPR029526">
    <property type="entry name" value="PGBD"/>
</dbReference>
<evidence type="ECO:0000313" key="3">
    <source>
        <dbReference type="Proteomes" id="UP000028045"/>
    </source>
</evidence>
<evidence type="ECO:0000313" key="2">
    <source>
        <dbReference type="EMBL" id="KEY64856.1"/>
    </source>
</evidence>
<keyword evidence="3" id="KW-1185">Reference proteome</keyword>
<feature type="domain" description="PiggyBac transposable element-derived protein" evidence="1">
    <location>
        <begin position="74"/>
        <end position="482"/>
    </location>
</feature>